<gene>
    <name evidence="7" type="primary">fabD</name>
    <name evidence="7" type="ORF">IAG44_02010</name>
</gene>
<keyword evidence="2 7" id="KW-0808">Transferase</keyword>
<protein>
    <recommendedName>
        <fullName evidence="1">[acyl-carrier-protein] S-malonyltransferase</fullName>
        <ecNumber evidence="1">2.3.1.39</ecNumber>
    </recommendedName>
</protein>
<dbReference type="NCBIfam" id="TIGR00128">
    <property type="entry name" value="fabD"/>
    <property type="match status" value="1"/>
</dbReference>
<dbReference type="EC" id="2.3.1.39" evidence="1"/>
<dbReference type="Proteomes" id="UP000516052">
    <property type="component" value="Chromosome"/>
</dbReference>
<dbReference type="GO" id="GO:0005829">
    <property type="term" value="C:cytosol"/>
    <property type="evidence" value="ECO:0007669"/>
    <property type="project" value="TreeGrafter"/>
</dbReference>
<accession>A0A7H0I6E8</accession>
<dbReference type="InterPro" id="IPR004410">
    <property type="entry name" value="Malonyl_CoA-ACP_transAc_FabD"/>
</dbReference>
<dbReference type="Pfam" id="PF00698">
    <property type="entry name" value="Acyl_transf_1"/>
    <property type="match status" value="2"/>
</dbReference>
<evidence type="ECO:0000256" key="4">
    <source>
        <dbReference type="ARBA" id="ARBA00048462"/>
    </source>
</evidence>
<dbReference type="InterPro" id="IPR050858">
    <property type="entry name" value="Mal-CoA-ACP_Trans/PKS_FabD"/>
</dbReference>
<dbReference type="EMBL" id="CP060828">
    <property type="protein sequence ID" value="QNP68364.1"/>
    <property type="molecule type" value="Genomic_DNA"/>
</dbReference>
<comment type="catalytic activity">
    <reaction evidence="4">
        <text>holo-[ACP] + malonyl-CoA = malonyl-[ACP] + CoA</text>
        <dbReference type="Rhea" id="RHEA:41792"/>
        <dbReference type="Rhea" id="RHEA-COMP:9623"/>
        <dbReference type="Rhea" id="RHEA-COMP:9685"/>
        <dbReference type="ChEBI" id="CHEBI:57287"/>
        <dbReference type="ChEBI" id="CHEBI:57384"/>
        <dbReference type="ChEBI" id="CHEBI:64479"/>
        <dbReference type="ChEBI" id="CHEBI:78449"/>
        <dbReference type="EC" id="2.3.1.39"/>
    </reaction>
</comment>
<keyword evidence="8" id="KW-1185">Reference proteome</keyword>
<feature type="region of interest" description="Disordered" evidence="5">
    <location>
        <begin position="645"/>
        <end position="665"/>
    </location>
</feature>
<dbReference type="GO" id="GO:0004314">
    <property type="term" value="F:[acyl-carrier-protein] S-malonyltransferase activity"/>
    <property type="evidence" value="ECO:0007669"/>
    <property type="project" value="UniProtKB-EC"/>
</dbReference>
<evidence type="ECO:0000259" key="6">
    <source>
        <dbReference type="SMART" id="SM00827"/>
    </source>
</evidence>
<dbReference type="KEGG" id="sroi:IAG44_02010"/>
<organism evidence="7 8">
    <name type="scientific">Streptomyces roseirectus</name>
    <dbReference type="NCBI Taxonomy" id="2768066"/>
    <lineage>
        <taxon>Bacteria</taxon>
        <taxon>Bacillati</taxon>
        <taxon>Actinomycetota</taxon>
        <taxon>Actinomycetes</taxon>
        <taxon>Kitasatosporales</taxon>
        <taxon>Streptomycetaceae</taxon>
        <taxon>Streptomyces</taxon>
    </lineage>
</organism>
<feature type="compositionally biased region" description="Low complexity" evidence="5">
    <location>
        <begin position="645"/>
        <end position="662"/>
    </location>
</feature>
<dbReference type="SUPFAM" id="SSF52151">
    <property type="entry name" value="FabD/lysophospholipase-like"/>
    <property type="match status" value="2"/>
</dbReference>
<dbReference type="InterPro" id="IPR014043">
    <property type="entry name" value="Acyl_transferase_dom"/>
</dbReference>
<dbReference type="PANTHER" id="PTHR42681">
    <property type="entry name" value="MALONYL-COA-ACYL CARRIER PROTEIN TRANSACYLASE, MITOCHONDRIAL"/>
    <property type="match status" value="1"/>
</dbReference>
<dbReference type="InterPro" id="IPR016035">
    <property type="entry name" value="Acyl_Trfase/lysoPLipase"/>
</dbReference>
<dbReference type="InterPro" id="IPR016036">
    <property type="entry name" value="Malonyl_transacylase_ACP-bd"/>
</dbReference>
<evidence type="ECO:0000256" key="3">
    <source>
        <dbReference type="ARBA" id="ARBA00023315"/>
    </source>
</evidence>
<dbReference type="SUPFAM" id="SSF51412">
    <property type="entry name" value="Inosine monophosphate dehydrogenase (IMPDH)"/>
    <property type="match status" value="1"/>
</dbReference>
<dbReference type="NCBIfam" id="TIGR02814">
    <property type="entry name" value="pfaD_fam"/>
    <property type="match status" value="1"/>
</dbReference>
<evidence type="ECO:0000256" key="1">
    <source>
        <dbReference type="ARBA" id="ARBA00013258"/>
    </source>
</evidence>
<evidence type="ECO:0000313" key="7">
    <source>
        <dbReference type="EMBL" id="QNP68364.1"/>
    </source>
</evidence>
<dbReference type="Gene3D" id="3.30.70.250">
    <property type="entry name" value="Malonyl-CoA ACP transacylase, ACP-binding"/>
    <property type="match status" value="1"/>
</dbReference>
<dbReference type="SUPFAM" id="SSF55048">
    <property type="entry name" value="Probable ACP-binding domain of malonyl-CoA ACP transacylase"/>
    <property type="match status" value="2"/>
</dbReference>
<dbReference type="PANTHER" id="PTHR42681:SF1">
    <property type="entry name" value="MALONYL-COA-ACYL CARRIER PROTEIN TRANSACYLASE, MITOCHONDRIAL"/>
    <property type="match status" value="1"/>
</dbReference>
<sequence>MTVRTVFMFSGQGSQTYQMGRELYDHEPVFKNALHRLDAELDTSVLARLYDPARRVSEPFTDTAVTHPAIVMVEFALAETLLAHGVTPDVLLGASLGEFTAAVLAGVLEPGDCLRRLVRMARTADASAPGGMLAVLTAPDLFHQDPELHRELELAAHNYDAHYVVSGPLHALDRTQALLAARDIAHQRVPVAHAFHSRLMDPSRDAFDAVWADAEFRAPRIPLVSSATAGPLTEVTAGHLWRVAREPIEFAATVGELERGGPCLYLDAGPSGTLHNFVRAHLAARPGTGSESMALLTPFTRDTRQLALVRDRAPAKGGSNVKVFGFPGQGSQVKGMGADLFDEYPDLVAQADEILGYSLRELCLTNPEGRLKLTEFTQPALYAVEALTYLRRTREDPTPPDCLVGHSLGEYAALFAAGVFDFATGLRLVARRGALMGRASGGRMAAVLGLDRATVEAGLADAGLTGIDIANHNGPEQIVVAGPEADVDRVRAVFEDRGAQVVVLNVSAPFHSRYMRAAADEFRELLDATEFRPPRIPVIANVDARPYAPGRIRDTLAAQITGQVCWVDTVRRLMALGDFEFVELGPGRTLQKMVTKIRAAVEPMSGEELAGRDGEGEETGRGAGRAVALGVAGVADVAVVASPAAPSAPAGAATPSAPGTSGLPVADRAEVPASERVTELIGERGVVGTPAEPRTPAVTPAPARTMAQAAPVTEPAVVQPPTARVEPSPLPAPTPVPRRPLSAEDLGADTFRARYGLRLAYLAGGMYGGISSEALVVRIAKAGAMGFLGTGGLSLADVEAGIRGVRGALGPDGPFGANLLHRHADPEEERALVDLLLRLGVGTVEASGFLRLTPALVKYRLKGGRIIAKVSRTDTAEAFLRPAPADVVRSLVACGDVTEEEAARAAGVPMADDLCVEAGGGWLDGAADLATLLPTVVRLRDTLASGGARVHVGAAGGIGTPEAATAALVLGAEFLVTGSVNQCTVEAGTSPEAKDLLQASDVHDTEPAPWAEQFELGVRARAVKRGVFLPARADRLYQLWRTHASFDEIDAATRRQIEDTYLCRPFEEAWRTAHHGTQEPDAKRKLALAFRTYLADGFTLARTGAPGRRVDYLVHSGPAMGAFNHWVKGTSLEPWQARNVDTVADRLMTATAQLIEERCGAFKS</sequence>
<keyword evidence="3 7" id="KW-0012">Acyltransferase</keyword>
<dbReference type="GO" id="GO:0006633">
    <property type="term" value="P:fatty acid biosynthetic process"/>
    <property type="evidence" value="ECO:0007669"/>
    <property type="project" value="TreeGrafter"/>
</dbReference>
<dbReference type="InterPro" id="IPR001227">
    <property type="entry name" value="Ac_transferase_dom_sf"/>
</dbReference>
<dbReference type="InterPro" id="IPR049489">
    <property type="entry name" value="FabD-like_helical_ins"/>
</dbReference>
<name>A0A7H0I6E8_9ACTN</name>
<dbReference type="Gene3D" id="3.40.366.10">
    <property type="entry name" value="Malonyl-Coenzyme A Acyl Carrier Protein, domain 2"/>
    <property type="match status" value="2"/>
</dbReference>
<dbReference type="Gene3D" id="3.20.20.70">
    <property type="entry name" value="Aldolase class I"/>
    <property type="match status" value="1"/>
</dbReference>
<evidence type="ECO:0000256" key="2">
    <source>
        <dbReference type="ARBA" id="ARBA00022679"/>
    </source>
</evidence>
<evidence type="ECO:0000256" key="5">
    <source>
        <dbReference type="SAM" id="MobiDB-lite"/>
    </source>
</evidence>
<dbReference type="SMART" id="SM00827">
    <property type="entry name" value="PKS_AT"/>
    <property type="match status" value="2"/>
</dbReference>
<dbReference type="InterPro" id="IPR014179">
    <property type="entry name" value="PfaD-like_TIM-barrel"/>
</dbReference>
<dbReference type="AlphaFoldDB" id="A0A7H0I6E8"/>
<feature type="domain" description="Malonyl-CoA:ACP transacylase (MAT)" evidence="6">
    <location>
        <begin position="8"/>
        <end position="299"/>
    </location>
</feature>
<evidence type="ECO:0000313" key="8">
    <source>
        <dbReference type="Proteomes" id="UP000516052"/>
    </source>
</evidence>
<reference evidence="7 8" key="1">
    <citation type="submission" date="2020-08" db="EMBL/GenBank/DDBJ databases">
        <title>A novel species.</title>
        <authorList>
            <person name="Gao J."/>
        </authorList>
    </citation>
    <scope>NUCLEOTIDE SEQUENCE [LARGE SCALE GENOMIC DNA]</scope>
    <source>
        <strain evidence="7 8">CRXT-G-22</strain>
    </source>
</reference>
<proteinExistence type="predicted"/>
<feature type="compositionally biased region" description="Pro residues" evidence="5">
    <location>
        <begin position="728"/>
        <end position="738"/>
    </location>
</feature>
<dbReference type="InterPro" id="IPR013785">
    <property type="entry name" value="Aldolase_TIM"/>
</dbReference>
<dbReference type="RefSeq" id="WP_187745406.1">
    <property type="nucleotide sequence ID" value="NZ_CP060828.1"/>
</dbReference>
<dbReference type="Pfam" id="PF03060">
    <property type="entry name" value="NMO"/>
    <property type="match status" value="1"/>
</dbReference>
<dbReference type="Pfam" id="PF21607">
    <property type="entry name" value="FabD_helical_ins"/>
    <property type="match status" value="1"/>
</dbReference>
<feature type="domain" description="Malonyl-CoA:ACP transacylase (MAT)" evidence="6">
    <location>
        <begin position="326"/>
        <end position="634"/>
    </location>
</feature>
<feature type="region of interest" description="Disordered" evidence="5">
    <location>
        <begin position="721"/>
        <end position="742"/>
    </location>
</feature>